<organism evidence="1 2">
    <name type="scientific">Synchytrium endobioticum</name>
    <dbReference type="NCBI Taxonomy" id="286115"/>
    <lineage>
        <taxon>Eukaryota</taxon>
        <taxon>Fungi</taxon>
        <taxon>Fungi incertae sedis</taxon>
        <taxon>Chytridiomycota</taxon>
        <taxon>Chytridiomycota incertae sedis</taxon>
        <taxon>Chytridiomycetes</taxon>
        <taxon>Synchytriales</taxon>
        <taxon>Synchytriaceae</taxon>
        <taxon>Synchytrium</taxon>
    </lineage>
</organism>
<sequence length="70" mass="8197">MLSIDREVDFHSLQLFLGYLYVKSKHCFISTEKLTQILHHHHSHSNAHAHQNSIPWLVYTQSGCSRVQIQ</sequence>
<evidence type="ECO:0000313" key="1">
    <source>
        <dbReference type="EMBL" id="TPX42865.1"/>
    </source>
</evidence>
<name>A0A507CUS6_9FUNG</name>
<gene>
    <name evidence="1" type="ORF">SeLEV6574_g05366</name>
</gene>
<proteinExistence type="predicted"/>
<accession>A0A507CUS6</accession>
<dbReference type="AlphaFoldDB" id="A0A507CUS6"/>
<dbReference type="EMBL" id="QEAM01000249">
    <property type="protein sequence ID" value="TPX42865.1"/>
    <property type="molecule type" value="Genomic_DNA"/>
</dbReference>
<dbReference type="Proteomes" id="UP000320475">
    <property type="component" value="Unassembled WGS sequence"/>
</dbReference>
<evidence type="ECO:0000313" key="2">
    <source>
        <dbReference type="Proteomes" id="UP000320475"/>
    </source>
</evidence>
<comment type="caution">
    <text evidence="1">The sequence shown here is derived from an EMBL/GenBank/DDBJ whole genome shotgun (WGS) entry which is preliminary data.</text>
</comment>
<reference evidence="1 2" key="1">
    <citation type="journal article" date="2019" name="Sci. Rep.">
        <title>Comparative genomics of chytrid fungi reveal insights into the obligate biotrophic and pathogenic lifestyle of Synchytrium endobioticum.</title>
        <authorList>
            <person name="van de Vossenberg B.T.L.H."/>
            <person name="Warris S."/>
            <person name="Nguyen H.D.T."/>
            <person name="van Gent-Pelzer M.P.E."/>
            <person name="Joly D.L."/>
            <person name="van de Geest H.C."/>
            <person name="Bonants P.J.M."/>
            <person name="Smith D.S."/>
            <person name="Levesque C.A."/>
            <person name="van der Lee T.A.J."/>
        </authorList>
    </citation>
    <scope>NUCLEOTIDE SEQUENCE [LARGE SCALE GENOMIC DNA]</scope>
    <source>
        <strain evidence="1 2">LEV6574</strain>
    </source>
</reference>
<protein>
    <submittedName>
        <fullName evidence="1">Uncharacterized protein</fullName>
    </submittedName>
</protein>